<dbReference type="Gene3D" id="1.20.58.1000">
    <property type="entry name" value="Metal-sensitive repressor, helix protomer"/>
    <property type="match status" value="1"/>
</dbReference>
<gene>
    <name evidence="1" type="ORF">UFOPK2809_00308</name>
</gene>
<evidence type="ECO:0000313" key="1">
    <source>
        <dbReference type="EMBL" id="CAB4740357.1"/>
    </source>
</evidence>
<dbReference type="GO" id="GO:0046872">
    <property type="term" value="F:metal ion binding"/>
    <property type="evidence" value="ECO:0007669"/>
    <property type="project" value="InterPro"/>
</dbReference>
<dbReference type="EMBL" id="CAEZZA010000027">
    <property type="protein sequence ID" value="CAB4740357.1"/>
    <property type="molecule type" value="Genomic_DNA"/>
</dbReference>
<protein>
    <submittedName>
        <fullName evidence="1">Unannotated protein</fullName>
    </submittedName>
</protein>
<dbReference type="GO" id="GO:0003677">
    <property type="term" value="F:DNA binding"/>
    <property type="evidence" value="ECO:0007669"/>
    <property type="project" value="InterPro"/>
</dbReference>
<dbReference type="Pfam" id="PF02583">
    <property type="entry name" value="Trns_repr_metal"/>
    <property type="match status" value="1"/>
</dbReference>
<dbReference type="InterPro" id="IPR003735">
    <property type="entry name" value="Metal_Tscrpt_repr"/>
</dbReference>
<name>A0A6J6T0G2_9ZZZZ</name>
<dbReference type="InterPro" id="IPR038390">
    <property type="entry name" value="Metal_Tscrpt_repr_sf"/>
</dbReference>
<dbReference type="AlphaFoldDB" id="A0A6J6T0G2"/>
<proteinExistence type="predicted"/>
<reference evidence="1" key="1">
    <citation type="submission" date="2020-05" db="EMBL/GenBank/DDBJ databases">
        <authorList>
            <person name="Chiriac C."/>
            <person name="Salcher M."/>
            <person name="Ghai R."/>
            <person name="Kavagutti S V."/>
        </authorList>
    </citation>
    <scope>NUCLEOTIDE SEQUENCE</scope>
</reference>
<sequence>MLETGRNCDEVITQIAAVGKAIDTAAFTLISASLKECIQEGGSDAEAVSAQLQRLFLILA</sequence>
<organism evidence="1">
    <name type="scientific">freshwater metagenome</name>
    <dbReference type="NCBI Taxonomy" id="449393"/>
    <lineage>
        <taxon>unclassified sequences</taxon>
        <taxon>metagenomes</taxon>
        <taxon>ecological metagenomes</taxon>
    </lineage>
</organism>
<dbReference type="GO" id="GO:0006355">
    <property type="term" value="P:regulation of DNA-templated transcription"/>
    <property type="evidence" value="ECO:0007669"/>
    <property type="project" value="InterPro"/>
</dbReference>
<accession>A0A6J6T0G2</accession>